<dbReference type="Gene3D" id="3.30.450.20">
    <property type="entry name" value="PAS domain"/>
    <property type="match status" value="1"/>
</dbReference>
<dbReference type="GO" id="GO:0016301">
    <property type="term" value="F:kinase activity"/>
    <property type="evidence" value="ECO:0007669"/>
    <property type="project" value="UniProtKB-KW"/>
</dbReference>
<name>A0ABV8AGJ3_9FLAO</name>
<dbReference type="RefSeq" id="WP_386098225.1">
    <property type="nucleotide sequence ID" value="NZ_JBHSAT010000004.1"/>
</dbReference>
<dbReference type="PROSITE" id="PS50005">
    <property type="entry name" value="TPR"/>
    <property type="match status" value="1"/>
</dbReference>
<dbReference type="Gene3D" id="3.30.565.10">
    <property type="entry name" value="Histidine kinase-like ATPase, C-terminal domain"/>
    <property type="match status" value="1"/>
</dbReference>
<keyword evidence="8" id="KW-0802">TPR repeat</keyword>
<dbReference type="Pfam" id="PF07568">
    <property type="entry name" value="HisKA_2"/>
    <property type="match status" value="1"/>
</dbReference>
<keyword evidence="5" id="KW-0547">Nucleotide-binding</keyword>
<feature type="domain" description="Histidine kinase" evidence="11">
    <location>
        <begin position="443"/>
        <end position="636"/>
    </location>
</feature>
<evidence type="ECO:0000256" key="4">
    <source>
        <dbReference type="ARBA" id="ARBA00022679"/>
    </source>
</evidence>
<sequence length="639" mass="74004">MSNSRNLVTLLIIICCGLSYSQTEQNTKSYKQIDSTLALGLTENYSGINRLLWQISLEPFESAQEKFDYLKPKISKNDSLLFYFYQHQLSTFLRVGQPQKALLFSDEGIKIARELKSDIISYEVFQLRANIYTNLSNTDSALYYINRSEKIIVKNERLRHKMARVFYQRAIIANTLDDPEEEDAYMEKIAEVVLKNPSKKMTYNFSIVVYHFKNRKNFEKHAYYSQKFQEYLIKKDVTKIPEKHVSYASMLEFEDTATYIKELKSILEGDDYLAYDFYKIQLANQIGQGLMALNRYDEAIDYFKTSLNYNKDDVNIFSKLISHNSLYKSYLKINNYKDAVRALDDYMLVQNKIRDQETINKVAELNVQFDSEKKQAQIELLDSENKAQTLRSRQYATLAIFGLLFTFLIGYFAFKITSKNKKLNSQKALLESTLDEKNTLLKEVHHRVKNSFQIVSSLLYLQAETIEDQEAKLAIKEAQNRVRSMVLIHQKLYNRDELVGINTKDYFNDLVKDIFESHQTIDRNISYNLNIEPIILDVETITPIGLILNELIINTLKHAFKTVSEANNLRVNFNKQNDQLVLSVGDNGVGLKSEVKSSSFGIKLMKALSKKLKATLNYNSNPGEGTMAVLSINRYTIVT</sequence>
<evidence type="ECO:0000256" key="6">
    <source>
        <dbReference type="ARBA" id="ARBA00022777"/>
    </source>
</evidence>
<dbReference type="InterPro" id="IPR011495">
    <property type="entry name" value="Sig_transdc_His_kin_sub2_dim/P"/>
</dbReference>
<dbReference type="PANTHER" id="PTHR41523">
    <property type="entry name" value="TWO-COMPONENT SYSTEM SENSOR PROTEIN"/>
    <property type="match status" value="1"/>
</dbReference>
<reference evidence="13" key="1">
    <citation type="journal article" date="2019" name="Int. J. Syst. Evol. Microbiol.">
        <title>The Global Catalogue of Microorganisms (GCM) 10K type strain sequencing project: providing services to taxonomists for standard genome sequencing and annotation.</title>
        <authorList>
            <consortium name="The Broad Institute Genomics Platform"/>
            <consortium name="The Broad Institute Genome Sequencing Center for Infectious Disease"/>
            <person name="Wu L."/>
            <person name="Ma J."/>
        </authorList>
    </citation>
    <scope>NUCLEOTIDE SEQUENCE [LARGE SCALE GENOMIC DNA]</scope>
    <source>
        <strain evidence="13">CECT 8979</strain>
    </source>
</reference>
<dbReference type="InterPro" id="IPR019734">
    <property type="entry name" value="TPR_rpt"/>
</dbReference>
<dbReference type="InterPro" id="IPR011990">
    <property type="entry name" value="TPR-like_helical_dom_sf"/>
</dbReference>
<keyword evidence="10" id="KW-0472">Membrane</keyword>
<dbReference type="InterPro" id="IPR005467">
    <property type="entry name" value="His_kinase_dom"/>
</dbReference>
<evidence type="ECO:0000256" key="9">
    <source>
        <dbReference type="SAM" id="Coils"/>
    </source>
</evidence>
<keyword evidence="13" id="KW-1185">Reference proteome</keyword>
<evidence type="ECO:0000256" key="8">
    <source>
        <dbReference type="PROSITE-ProRule" id="PRU00339"/>
    </source>
</evidence>
<keyword evidence="7" id="KW-0067">ATP-binding</keyword>
<evidence type="ECO:0000259" key="11">
    <source>
        <dbReference type="PROSITE" id="PS50109"/>
    </source>
</evidence>
<gene>
    <name evidence="12" type="ORF">ACFOSX_06570</name>
</gene>
<evidence type="ECO:0000256" key="7">
    <source>
        <dbReference type="ARBA" id="ARBA00022840"/>
    </source>
</evidence>
<dbReference type="Gene3D" id="1.25.40.10">
    <property type="entry name" value="Tetratricopeptide repeat domain"/>
    <property type="match status" value="2"/>
</dbReference>
<comment type="catalytic activity">
    <reaction evidence="1">
        <text>ATP + protein L-histidine = ADP + protein N-phospho-L-histidine.</text>
        <dbReference type="EC" id="2.7.13.3"/>
    </reaction>
</comment>
<evidence type="ECO:0000256" key="10">
    <source>
        <dbReference type="SAM" id="Phobius"/>
    </source>
</evidence>
<keyword evidence="3" id="KW-0597">Phosphoprotein</keyword>
<dbReference type="SMART" id="SM00028">
    <property type="entry name" value="TPR"/>
    <property type="match status" value="2"/>
</dbReference>
<evidence type="ECO:0000256" key="5">
    <source>
        <dbReference type="ARBA" id="ARBA00022741"/>
    </source>
</evidence>
<evidence type="ECO:0000256" key="2">
    <source>
        <dbReference type="ARBA" id="ARBA00012438"/>
    </source>
</evidence>
<evidence type="ECO:0000256" key="1">
    <source>
        <dbReference type="ARBA" id="ARBA00000085"/>
    </source>
</evidence>
<evidence type="ECO:0000313" key="12">
    <source>
        <dbReference type="EMBL" id="MFC3876892.1"/>
    </source>
</evidence>
<dbReference type="InterPro" id="IPR036890">
    <property type="entry name" value="HATPase_C_sf"/>
</dbReference>
<keyword evidence="10" id="KW-1133">Transmembrane helix</keyword>
<accession>A0ABV8AGJ3</accession>
<keyword evidence="4" id="KW-0808">Transferase</keyword>
<feature type="repeat" description="TPR" evidence="8">
    <location>
        <begin position="280"/>
        <end position="313"/>
    </location>
</feature>
<dbReference type="SUPFAM" id="SSF55874">
    <property type="entry name" value="ATPase domain of HSP90 chaperone/DNA topoisomerase II/histidine kinase"/>
    <property type="match status" value="1"/>
</dbReference>
<organism evidence="12 13">
    <name type="scientific">Winogradskyella maritima</name>
    <dbReference type="NCBI Taxonomy" id="1517766"/>
    <lineage>
        <taxon>Bacteria</taxon>
        <taxon>Pseudomonadati</taxon>
        <taxon>Bacteroidota</taxon>
        <taxon>Flavobacteriia</taxon>
        <taxon>Flavobacteriales</taxon>
        <taxon>Flavobacteriaceae</taxon>
        <taxon>Winogradskyella</taxon>
    </lineage>
</organism>
<feature type="coiled-coil region" evidence="9">
    <location>
        <begin position="420"/>
        <end position="481"/>
    </location>
</feature>
<dbReference type="EMBL" id="JBHSAT010000004">
    <property type="protein sequence ID" value="MFC3876892.1"/>
    <property type="molecule type" value="Genomic_DNA"/>
</dbReference>
<dbReference type="SUPFAM" id="SSF48452">
    <property type="entry name" value="TPR-like"/>
    <property type="match status" value="1"/>
</dbReference>
<keyword evidence="6 12" id="KW-0418">Kinase</keyword>
<proteinExistence type="predicted"/>
<keyword evidence="9" id="KW-0175">Coiled coil</keyword>
<dbReference type="EC" id="2.7.13.3" evidence="2"/>
<comment type="caution">
    <text evidence="12">The sequence shown here is derived from an EMBL/GenBank/DDBJ whole genome shotgun (WGS) entry which is preliminary data.</text>
</comment>
<protein>
    <recommendedName>
        <fullName evidence="2">histidine kinase</fullName>
        <ecNumber evidence="2">2.7.13.3</ecNumber>
    </recommendedName>
</protein>
<evidence type="ECO:0000313" key="13">
    <source>
        <dbReference type="Proteomes" id="UP001595812"/>
    </source>
</evidence>
<keyword evidence="10" id="KW-0812">Transmembrane</keyword>
<evidence type="ECO:0000256" key="3">
    <source>
        <dbReference type="ARBA" id="ARBA00022553"/>
    </source>
</evidence>
<dbReference type="PANTHER" id="PTHR41523:SF8">
    <property type="entry name" value="ETHYLENE RESPONSE SENSOR PROTEIN"/>
    <property type="match status" value="1"/>
</dbReference>
<feature type="transmembrane region" description="Helical" evidence="10">
    <location>
        <begin position="395"/>
        <end position="414"/>
    </location>
</feature>
<dbReference type="PROSITE" id="PS50109">
    <property type="entry name" value="HIS_KIN"/>
    <property type="match status" value="1"/>
</dbReference>
<dbReference type="InterPro" id="IPR003594">
    <property type="entry name" value="HATPase_dom"/>
</dbReference>
<dbReference type="Pfam" id="PF02518">
    <property type="entry name" value="HATPase_c"/>
    <property type="match status" value="1"/>
</dbReference>
<dbReference type="Proteomes" id="UP001595812">
    <property type="component" value="Unassembled WGS sequence"/>
</dbReference>